<feature type="chain" id="PRO_5029585194" evidence="6">
    <location>
        <begin position="19"/>
        <end position="2222"/>
    </location>
</feature>
<evidence type="ECO:0000256" key="1">
    <source>
        <dbReference type="ARBA" id="ARBA00004138"/>
    </source>
</evidence>
<dbReference type="InterPro" id="IPR001680">
    <property type="entry name" value="WD40_rpt"/>
</dbReference>
<keyword evidence="3" id="KW-0966">Cell projection</keyword>
<evidence type="ECO:0000256" key="5">
    <source>
        <dbReference type="SAM" id="MobiDB-lite"/>
    </source>
</evidence>
<feature type="region of interest" description="Disordered" evidence="5">
    <location>
        <begin position="2187"/>
        <end position="2222"/>
    </location>
</feature>
<dbReference type="PROSITE" id="PS50294">
    <property type="entry name" value="WD_REPEATS_REGION"/>
    <property type="match status" value="1"/>
</dbReference>
<dbReference type="InterPro" id="IPR056456">
    <property type="entry name" value="Beta-prop_IFT80_2nd"/>
</dbReference>
<dbReference type="GO" id="GO:0005929">
    <property type="term" value="C:cilium"/>
    <property type="evidence" value="ECO:0007669"/>
    <property type="project" value="UniProtKB-SubCell"/>
</dbReference>
<dbReference type="InterPro" id="IPR011041">
    <property type="entry name" value="Quinoprot_gluc/sorb_DH_b-prop"/>
</dbReference>
<comment type="caution">
    <text evidence="9">The sequence shown here is derived from an EMBL/GenBank/DDBJ whole genome shotgun (WGS) entry which is preliminary data.</text>
</comment>
<proteinExistence type="predicted"/>
<evidence type="ECO:0000259" key="7">
    <source>
        <dbReference type="Pfam" id="PF23335"/>
    </source>
</evidence>
<sequence>MGSAATLTLAPMLVQCLALTSIVDSVGMILSSDHESAATGFAEDRQSMATVARPHASVPDLIRELGSSARLTREKAAHQLAGILTSMKKDVDSGNTSEEPALIALDNTLIDLVVCPPPESVWESAQSALLVMAKVERQCGGFNLLGSDEISTRVAEAVFTGLKDTEYRVRLAVGDLLEAQSQREGRAVWLRMKDFLLNDIEDHRVRIVAADDNNAAHRDGHRPAALGHHDTEGWSSLETSMRAVQKIVLGCGQQFRGEGGSLDKELLDTLRLSSAHLNRFVREYSFLALADLITVAGRQGLEADGWAEFKDMVSWVTRGLKDNWSQVRHYVAEGVRVHAQGTWRLLVGPQGGSWILVENMSLVLDVLEEAMNAPNHAVREASCHCVREIGSRVLPAVVETSKAEECEATMRRLVGLLNEATQDESWPVRDTAAQAIGELYSTASLQAKRGSPNKSSGSRCFDTTKHGEEAEGALSTAVESFAATLENLMQDNIPSLRRDAATALAELAENQPSRVDLFAILRRHLGAAHEQSPNSESFSHYTPSGPFSVPAKKVSHEDYVPPDEVSNQTMYSCGSLAPKTHLGHLKRKSPGGGCMNCSSGDEDRYAVAWERSDGAVDLLASACLLRSDPSDLLDAFMPTLEGIFKLSHFKHNVNLKRTICERFMEVIRARPEIRPRLGGIREQCLELLQDSASNEENLRTARLCFEDFVRGAMFAKFPLLRAAVEGSATTAAAAAASSRVLHPVDTLFKAAAALQRRAPEVPAQKELADLAVSAERALESDPRRFVDISHCVAGIVPHSMLADYRKVFSSSVVNPFLKSEDSSLIGLADEQALAVFLVASDLGILRGSDNTEVTAALSKRVEKVLPTADFQLLLSSLGPVKRVDAALARQIAPELLSRASVLDSLQLASLAISLSSESEETRHKLLAEIDLRLQTGDGLSERDLVDLVIASLRLAPSKPDERRAAAAKHLIGFLSRHVEEDHDELTLDKLQWAAGAATLLGVCDDAALAEMLAESGRRMITADCVMSPMLVDLAVSVSRGLAVSAPSGNPAFTAWMQHLCSTVITPEVDLRLILRLGHGLQELKQEHLQWGLTWDFIAQTLLGRQVDDGQISEVISLLAFAADRVCTEMPQDGLQALAARSTSPEFTTTTNVHSLALIALNCVKLLQDPESFLVELAPAFKEQFLRAGIPPATVCLALSAYGRAVGKARLGTEGASPPPSFRELHDAAAVALLQTKIPFTQQQCHIILVTRSLMNDMEESSPALTALVGKILLSAVSTNPPSRDSETTIRLLKGLRAGPEVEKVLVDSGLIAAQQEREGPPLPEGKGRDGAEARMKAAFKKAVAAGSAARGSIDLSNVKLPDPNETCMRLAIHSLTASSESRDGMCTGVSLKSGSPQTGGAAEILSAGDHQKILRWHQKDGAMLGELCTVDSHITTMTAHGGDEAVVVGCSDGTIRFINSTSGKEERRAQQTHKGSVTHLRWDHGGQLLCSCGEDGSVKVWSRTGMIRSQLAQVSTAVSCAAWSPDSETLAFTCGSSIHLKTLVAGRGLIQWKAVDSGPEGAPSGEVLCLDWSPVTKLIVSGAEDCRYRIWDASGLLLYRSDPLDHAVTAVQWTPNGKLLAVGICDMIKLCDATGWGHSHTNLSGLHLDPASYNQQYGGTTPGSGSSPIALCWSQDGTQLVMGMGDGSVLTADVVGRSCSWLNVEAVLTDAHTVVVKDYTTEATEETIDFTDRVTDLHIAHGYLVVTTSSQCFVYSRRMAGEGDEEASWLTSPIVEDLRDSTSLIVQCSESYCLVDAKGIGIYAYDRRNRLSYLRPPREQRLDFLTHLTVAISKDTLVYVDPSNPCILCIYDLLSSAGGPSSKGPMVLPHSVEITQVGLSQIGGVADRKLAFLDKNGDLWLTAGYPLKYISIKATGDDRTPKLKAMVSSFQWNDATDMLVGIADQQLITWNYPQCIFTDSQLLNLTVDTIEIPRQSIGESSAGSWGAGDTTVETFIGTRVLLKRPYGGRTVTAVSPYPSLLYKLQAKGQWDKAVKLCRYVRVKELWGTLAAMAMKVNDAGNTLETALAAISDVCKMSMLRHAKGQSDPIVKQAEIMLLSRRANEAIQLLVANRKIYRAIKFNIWLHRWEAALDLAVQHRTHVDTVLAYRMRHLESMKHSENNEKFRRYAAEVPVDWTSVKAKIAREKAEERASGVDTPVNQSKTALPLEIPGSPTLSAGTSN</sequence>
<feature type="domain" description="IFT80 second beta-propeller" evidence="7">
    <location>
        <begin position="1697"/>
        <end position="2017"/>
    </location>
</feature>
<evidence type="ECO:0000256" key="2">
    <source>
        <dbReference type="ARBA" id="ARBA00023069"/>
    </source>
</evidence>
<evidence type="ECO:0000313" key="10">
    <source>
        <dbReference type="Proteomes" id="UP000572268"/>
    </source>
</evidence>
<evidence type="ECO:0000313" key="9">
    <source>
        <dbReference type="EMBL" id="KAF4667654.1"/>
    </source>
</evidence>
<evidence type="ECO:0000256" key="3">
    <source>
        <dbReference type="ARBA" id="ARBA00023273"/>
    </source>
</evidence>
<dbReference type="PANTHER" id="PTHR24098:SF0">
    <property type="entry name" value="OUTER SEGMENT 5"/>
    <property type="match status" value="1"/>
</dbReference>
<evidence type="ECO:0000256" key="4">
    <source>
        <dbReference type="PROSITE-ProRule" id="PRU00221"/>
    </source>
</evidence>
<reference evidence="9 10" key="1">
    <citation type="submission" date="2020-04" db="EMBL/GenBank/DDBJ databases">
        <title>Perkinsus olseni comparative genomics.</title>
        <authorList>
            <person name="Bogema D.R."/>
        </authorList>
    </citation>
    <scope>NUCLEOTIDE SEQUENCE [LARGE SCALE GENOMIC DNA]</scope>
    <source>
        <strain evidence="9">ATCC PRA-31</strain>
    </source>
</reference>
<dbReference type="Gene3D" id="1.25.10.10">
    <property type="entry name" value="Leucine-rich Repeat Variant"/>
    <property type="match status" value="1"/>
</dbReference>
<dbReference type="EMBL" id="JABANN010000177">
    <property type="protein sequence ID" value="KAF4667654.1"/>
    <property type="molecule type" value="Genomic_DNA"/>
</dbReference>
<organism evidence="9 10">
    <name type="scientific">Perkinsus olseni</name>
    <name type="common">Perkinsus atlanticus</name>
    <dbReference type="NCBI Taxonomy" id="32597"/>
    <lineage>
        <taxon>Eukaryota</taxon>
        <taxon>Sar</taxon>
        <taxon>Alveolata</taxon>
        <taxon>Perkinsozoa</taxon>
        <taxon>Perkinsea</taxon>
        <taxon>Perkinsida</taxon>
        <taxon>Perkinsidae</taxon>
        <taxon>Perkinsus</taxon>
    </lineage>
</organism>
<dbReference type="SUPFAM" id="SSF48371">
    <property type="entry name" value="ARM repeat"/>
    <property type="match status" value="1"/>
</dbReference>
<dbReference type="InterPro" id="IPR056157">
    <property type="entry name" value="TPR_IFT80_172_dom"/>
</dbReference>
<keyword evidence="2" id="KW-0969">Cilium</keyword>
<dbReference type="SUPFAM" id="SSF50952">
    <property type="entry name" value="Soluble quinoprotein glucose dehydrogenase"/>
    <property type="match status" value="1"/>
</dbReference>
<dbReference type="SMART" id="SM00320">
    <property type="entry name" value="WD40"/>
    <property type="match status" value="6"/>
</dbReference>
<dbReference type="SUPFAM" id="SSF50978">
    <property type="entry name" value="WD40 repeat-like"/>
    <property type="match status" value="1"/>
</dbReference>
<gene>
    <name evidence="9" type="ORF">FOL46_002400</name>
</gene>
<keyword evidence="4" id="KW-0853">WD repeat</keyword>
<dbReference type="InterPro" id="IPR016024">
    <property type="entry name" value="ARM-type_fold"/>
</dbReference>
<dbReference type="InterPro" id="IPR011989">
    <property type="entry name" value="ARM-like"/>
</dbReference>
<accession>A0A7J6M804</accession>
<comment type="subcellular location">
    <subcellularLocation>
        <location evidence="1">Cell projection</location>
        <location evidence="1">Cilium</location>
    </subcellularLocation>
</comment>
<dbReference type="GO" id="GO:0060271">
    <property type="term" value="P:cilium assembly"/>
    <property type="evidence" value="ECO:0007669"/>
    <property type="project" value="TreeGrafter"/>
</dbReference>
<dbReference type="PROSITE" id="PS50082">
    <property type="entry name" value="WD_REPEATS_2"/>
    <property type="match status" value="2"/>
</dbReference>
<evidence type="ECO:0000259" key="8">
    <source>
        <dbReference type="Pfam" id="PF23387"/>
    </source>
</evidence>
<dbReference type="InterPro" id="IPR036322">
    <property type="entry name" value="WD40_repeat_dom_sf"/>
</dbReference>
<evidence type="ECO:0000256" key="6">
    <source>
        <dbReference type="SAM" id="SignalP"/>
    </source>
</evidence>
<dbReference type="PANTHER" id="PTHR24098">
    <property type="entry name" value="OUTER SEGMENT 5"/>
    <property type="match status" value="1"/>
</dbReference>
<dbReference type="Pfam" id="PF00400">
    <property type="entry name" value="WD40"/>
    <property type="match status" value="2"/>
</dbReference>
<dbReference type="Pfam" id="PF23387">
    <property type="entry name" value="TPR_IFT80_172"/>
    <property type="match status" value="1"/>
</dbReference>
<feature type="signal peptide" evidence="6">
    <location>
        <begin position="1"/>
        <end position="18"/>
    </location>
</feature>
<dbReference type="Gene3D" id="2.130.10.10">
    <property type="entry name" value="YVTN repeat-like/Quinoprotein amine dehydrogenase"/>
    <property type="match status" value="2"/>
</dbReference>
<dbReference type="Gene3D" id="1.25.40.470">
    <property type="match status" value="1"/>
</dbReference>
<feature type="repeat" description="WD" evidence="4">
    <location>
        <begin position="1470"/>
        <end position="1502"/>
    </location>
</feature>
<dbReference type="Pfam" id="PF23335">
    <property type="entry name" value="Beta-prop_IFT80_2nd"/>
    <property type="match status" value="1"/>
</dbReference>
<dbReference type="InterPro" id="IPR015943">
    <property type="entry name" value="WD40/YVTN_repeat-like_dom_sf"/>
</dbReference>
<feature type="repeat" description="WD" evidence="4">
    <location>
        <begin position="1560"/>
        <end position="1592"/>
    </location>
</feature>
<dbReference type="GO" id="GO:0030992">
    <property type="term" value="C:intraciliary transport particle B"/>
    <property type="evidence" value="ECO:0007669"/>
    <property type="project" value="TreeGrafter"/>
</dbReference>
<protein>
    <submittedName>
        <fullName evidence="9">Uncharacterized protein</fullName>
    </submittedName>
</protein>
<keyword evidence="6" id="KW-0732">Signal</keyword>
<name>A0A7J6M804_PEROL</name>
<feature type="domain" description="IFT80/172/WDR35 TPR" evidence="8">
    <location>
        <begin position="2045"/>
        <end position="2191"/>
    </location>
</feature>
<dbReference type="Proteomes" id="UP000572268">
    <property type="component" value="Unassembled WGS sequence"/>
</dbReference>